<keyword evidence="3" id="KW-1185">Reference proteome</keyword>
<keyword evidence="1" id="KW-1133">Transmembrane helix</keyword>
<dbReference type="RefSeq" id="WP_146422973.1">
    <property type="nucleotide sequence ID" value="NZ_QKYU01000027.1"/>
</dbReference>
<dbReference type="EMBL" id="QKYU01000027">
    <property type="protein sequence ID" value="PZW39828.1"/>
    <property type="molecule type" value="Genomic_DNA"/>
</dbReference>
<proteinExistence type="predicted"/>
<dbReference type="AlphaFoldDB" id="A0A2W7I0I3"/>
<dbReference type="OrthoDB" id="8443450at2"/>
<organism evidence="2 3">
    <name type="scientific">Humitalea rosea</name>
    <dbReference type="NCBI Taxonomy" id="990373"/>
    <lineage>
        <taxon>Bacteria</taxon>
        <taxon>Pseudomonadati</taxon>
        <taxon>Pseudomonadota</taxon>
        <taxon>Alphaproteobacteria</taxon>
        <taxon>Acetobacterales</taxon>
        <taxon>Roseomonadaceae</taxon>
        <taxon>Humitalea</taxon>
    </lineage>
</organism>
<reference evidence="2 3" key="1">
    <citation type="submission" date="2018-06" db="EMBL/GenBank/DDBJ databases">
        <title>Genomic Encyclopedia of Archaeal and Bacterial Type Strains, Phase II (KMG-II): from individual species to whole genera.</title>
        <authorList>
            <person name="Goeker M."/>
        </authorList>
    </citation>
    <scope>NUCLEOTIDE SEQUENCE [LARGE SCALE GENOMIC DNA]</scope>
    <source>
        <strain evidence="2 3">DSM 24525</strain>
    </source>
</reference>
<feature type="transmembrane region" description="Helical" evidence="1">
    <location>
        <begin position="21"/>
        <end position="40"/>
    </location>
</feature>
<protein>
    <recommendedName>
        <fullName evidence="4">Yip1-like protein</fullName>
    </recommendedName>
</protein>
<gene>
    <name evidence="2" type="ORF">C8P66_12731</name>
</gene>
<evidence type="ECO:0008006" key="4">
    <source>
        <dbReference type="Google" id="ProtNLM"/>
    </source>
</evidence>
<sequence length="174" mass="17939">MMARGRPEGLALLPSDGAGAWRSFRAMAICLPAFLALRLIGWEGGAPPGGLLTGLVAETAAYVLAWSALLLGTLPIAEAAGAGPRWARFVAAWNWANVPQYAVLLVAIVLPGLLGLPEWFGQAATLAAFGWALWLEWWVAKTALGAGPGVALAIVAADVMIGLVVGGITEKLTG</sequence>
<keyword evidence="1" id="KW-0812">Transmembrane</keyword>
<comment type="caution">
    <text evidence="2">The sequence shown here is derived from an EMBL/GenBank/DDBJ whole genome shotgun (WGS) entry which is preliminary data.</text>
</comment>
<feature type="transmembrane region" description="Helical" evidence="1">
    <location>
        <begin position="60"/>
        <end position="80"/>
    </location>
</feature>
<accession>A0A2W7I0I3</accession>
<name>A0A2W7I0I3_9PROT</name>
<feature type="transmembrane region" description="Helical" evidence="1">
    <location>
        <begin position="92"/>
        <end position="113"/>
    </location>
</feature>
<evidence type="ECO:0000256" key="1">
    <source>
        <dbReference type="SAM" id="Phobius"/>
    </source>
</evidence>
<dbReference type="Proteomes" id="UP000249688">
    <property type="component" value="Unassembled WGS sequence"/>
</dbReference>
<evidence type="ECO:0000313" key="2">
    <source>
        <dbReference type="EMBL" id="PZW39828.1"/>
    </source>
</evidence>
<feature type="transmembrane region" description="Helical" evidence="1">
    <location>
        <begin position="150"/>
        <end position="169"/>
    </location>
</feature>
<feature type="transmembrane region" description="Helical" evidence="1">
    <location>
        <begin position="119"/>
        <end position="138"/>
    </location>
</feature>
<keyword evidence="1" id="KW-0472">Membrane</keyword>
<evidence type="ECO:0000313" key="3">
    <source>
        <dbReference type="Proteomes" id="UP000249688"/>
    </source>
</evidence>